<keyword evidence="2" id="KW-1185">Reference proteome</keyword>
<organism evidence="1 2">
    <name type="scientific">Roseospirillum parvum</name>
    <dbReference type="NCBI Taxonomy" id="83401"/>
    <lineage>
        <taxon>Bacteria</taxon>
        <taxon>Pseudomonadati</taxon>
        <taxon>Pseudomonadota</taxon>
        <taxon>Alphaproteobacteria</taxon>
        <taxon>Rhodospirillales</taxon>
        <taxon>Rhodospirillaceae</taxon>
        <taxon>Roseospirillum</taxon>
    </lineage>
</organism>
<dbReference type="RefSeq" id="WP_092621476.1">
    <property type="nucleotide sequence ID" value="NZ_FNCV01000013.1"/>
</dbReference>
<dbReference type="AlphaFoldDB" id="A0A1G8F9U5"/>
<evidence type="ECO:0000313" key="2">
    <source>
        <dbReference type="Proteomes" id="UP000217076"/>
    </source>
</evidence>
<accession>A0A1G8F9U5</accession>
<reference evidence="2" key="1">
    <citation type="submission" date="2016-10" db="EMBL/GenBank/DDBJ databases">
        <authorList>
            <person name="Varghese N."/>
            <person name="Submissions S."/>
        </authorList>
    </citation>
    <scope>NUCLEOTIDE SEQUENCE [LARGE SCALE GENOMIC DNA]</scope>
    <source>
        <strain evidence="2">930I</strain>
    </source>
</reference>
<dbReference type="Pfam" id="PF09617">
    <property type="entry name" value="Cas_GSU0053"/>
    <property type="match status" value="1"/>
</dbReference>
<dbReference type="OrthoDB" id="3464590at2"/>
<dbReference type="InterPro" id="IPR013403">
    <property type="entry name" value="CRISPR-assoc_prot_Csb1/Cas7u"/>
</dbReference>
<protein>
    <submittedName>
        <fullName evidence="1">CRISPR-associated protein Csb1</fullName>
    </submittedName>
</protein>
<evidence type="ECO:0000313" key="1">
    <source>
        <dbReference type="EMBL" id="SDH78862.1"/>
    </source>
</evidence>
<dbReference type="Proteomes" id="UP000217076">
    <property type="component" value="Unassembled WGS sequence"/>
</dbReference>
<dbReference type="EMBL" id="FNCV01000013">
    <property type="protein sequence ID" value="SDH78862.1"/>
    <property type="molecule type" value="Genomic_DNA"/>
</dbReference>
<name>A0A1G8F9U5_9PROT</name>
<dbReference type="STRING" id="83401.SAMN05421742_1134"/>
<proteinExistence type="predicted"/>
<gene>
    <name evidence="1" type="ORF">SAMN05421742_1134</name>
</gene>
<sequence>MPLDFSALETTPRLLVEVPLRPIQGTRFQPTGFPNLGAAVYSHPDGDGQVVLVESAQSMANRLEAVCWDEPADDWVPPLKGLPVVKVLDKDGKPLTNSLLEAHRLNSPYILEGKDTTVLDMLKERLASMEEGRVDLRELARVLLEFDANALLHGVFLAKKDLAGGRLRLPRALSAFIEAGDAKVAASGGVKNDAVNPSGDANRGFGNVPFARDEYTSPAITAFFNLDLRQIRAFGLGREVGDLLIALALFKVRRFLAEGLRLRTACDLEPAGEPKVSRPQGYVLPSLNDLEAALPGLIEAVGAKGLFGADRVLTVTYRKK</sequence>
<dbReference type="NCBIfam" id="TIGR02570">
    <property type="entry name" value="cas7_GSU0053"/>
    <property type="match status" value="1"/>
</dbReference>